<gene>
    <name evidence="3" type="ORF">MNBD_GAMMA03-152</name>
</gene>
<dbReference type="PANTHER" id="PTHR43575">
    <property type="entry name" value="PROTEIN ABCI7, CHLOROPLASTIC"/>
    <property type="match status" value="1"/>
</dbReference>
<dbReference type="Pfam" id="PF01458">
    <property type="entry name" value="SUFBD_core"/>
    <property type="match status" value="1"/>
</dbReference>
<feature type="domain" description="SUF system FeS cluster assembly SufBD core" evidence="1">
    <location>
        <begin position="211"/>
        <end position="441"/>
    </location>
</feature>
<dbReference type="InterPro" id="IPR000825">
    <property type="entry name" value="SUF_FeS_clus_asmbl_SufBD_core"/>
</dbReference>
<evidence type="ECO:0000259" key="2">
    <source>
        <dbReference type="Pfam" id="PF19295"/>
    </source>
</evidence>
<dbReference type="InterPro" id="IPR055346">
    <property type="entry name" value="Fe-S_cluster_assembly_SufBD"/>
</dbReference>
<dbReference type="PANTHER" id="PTHR43575:SF1">
    <property type="entry name" value="PROTEIN ABCI7, CHLOROPLASTIC"/>
    <property type="match status" value="1"/>
</dbReference>
<reference evidence="3" key="1">
    <citation type="submission" date="2018-06" db="EMBL/GenBank/DDBJ databases">
        <authorList>
            <person name="Zhirakovskaya E."/>
        </authorList>
    </citation>
    <scope>NUCLEOTIDE SEQUENCE</scope>
</reference>
<evidence type="ECO:0000313" key="3">
    <source>
        <dbReference type="EMBL" id="VAW47143.1"/>
    </source>
</evidence>
<name>A0A3B0W3Y2_9ZZZZ</name>
<dbReference type="InterPro" id="IPR045595">
    <property type="entry name" value="SufBD_N"/>
</dbReference>
<dbReference type="Pfam" id="PF19295">
    <property type="entry name" value="SufBD_N"/>
    <property type="match status" value="1"/>
</dbReference>
<dbReference type="InterPro" id="IPR037284">
    <property type="entry name" value="SUF_FeS_clus_asmbl_SufBD_sf"/>
</dbReference>
<proteinExistence type="predicted"/>
<organism evidence="3">
    <name type="scientific">hydrothermal vent metagenome</name>
    <dbReference type="NCBI Taxonomy" id="652676"/>
    <lineage>
        <taxon>unclassified sequences</taxon>
        <taxon>metagenomes</taxon>
        <taxon>ecological metagenomes</taxon>
    </lineage>
</organism>
<dbReference type="SUPFAM" id="SSF101960">
    <property type="entry name" value="Stabilizer of iron transporter SufD"/>
    <property type="match status" value="1"/>
</dbReference>
<accession>A0A3B0W3Y2</accession>
<feature type="domain" description="SUF system FeS cluster assembly SufBD N-terminal" evidence="2">
    <location>
        <begin position="50"/>
        <end position="204"/>
    </location>
</feature>
<sequence>MKLSHNTVMRRPIKEVLNKMSKKNTRKVSPVAQAAVEHYVNLSEHLNLLEASTDVVDARKRAQTTLLKQAFPTQRDEDWQYTKLVNFVQKRFEMPSPTSVTRVDLNAIQNFLPPLLPNFEVIKLVFVDGLFCADLSNDLSRLPKGLFIQRTHERLQKTNDLAVGGVLHSDDVLGNEPFVGLNQALLQDGFEVSVAPSHSIETPLLVVNVQTQANQISNVTNQVQVAENAELTLIQQFVAFEGIEACTNVVTNIKVAASARVRQVVLQQQANEGFYFHTQFVSQADNSDFNTFYAGMGSVLSRHQNHLLMDGEHIENSQNSACLASQKQVVDSRTDTEHNHVWGASRQLHKYVLADSAVGVFNGMIKVARQAQKTDGQMDNKNLLLSSTAKMNAKPQLEIYADDVKCSHGSATGQINHDQIFYLQARGIPRNQAIEMITKAFLMEPVETVNRSEVRQWVGSLLSNALLSGGYFSRGIT</sequence>
<dbReference type="NCBIfam" id="TIGR01981">
    <property type="entry name" value="sufD"/>
    <property type="match status" value="1"/>
</dbReference>
<dbReference type="InterPro" id="IPR011542">
    <property type="entry name" value="SUF_FeS_clus_asmbl_SufD"/>
</dbReference>
<evidence type="ECO:0000259" key="1">
    <source>
        <dbReference type="Pfam" id="PF01458"/>
    </source>
</evidence>
<dbReference type="EMBL" id="UOFC01000127">
    <property type="protein sequence ID" value="VAW47143.1"/>
    <property type="molecule type" value="Genomic_DNA"/>
</dbReference>
<dbReference type="AlphaFoldDB" id="A0A3B0W3Y2"/>
<protein>
    <submittedName>
        <fullName evidence="3">Iron-sulfur cluster assembly protein SufD</fullName>
    </submittedName>
</protein>
<dbReference type="GO" id="GO:0016226">
    <property type="term" value="P:iron-sulfur cluster assembly"/>
    <property type="evidence" value="ECO:0007669"/>
    <property type="project" value="InterPro"/>
</dbReference>